<proteinExistence type="predicted"/>
<evidence type="ECO:0000256" key="1">
    <source>
        <dbReference type="SAM" id="MobiDB-lite"/>
    </source>
</evidence>
<evidence type="ECO:0000256" key="2">
    <source>
        <dbReference type="SAM" id="SignalP"/>
    </source>
</evidence>
<feature type="signal peptide" evidence="2">
    <location>
        <begin position="1"/>
        <end position="22"/>
    </location>
</feature>
<name>A0A480HNQ1_PIG</name>
<evidence type="ECO:0000313" key="3">
    <source>
        <dbReference type="EMBL" id="HDA26282.1"/>
    </source>
</evidence>
<keyword evidence="2" id="KW-0732">Signal</keyword>
<accession>A0A480HNQ1</accession>
<feature type="region of interest" description="Disordered" evidence="1">
    <location>
        <begin position="136"/>
        <end position="175"/>
    </location>
</feature>
<organism evidence="3">
    <name type="scientific">Sus scrofa</name>
    <name type="common">Pig</name>
    <dbReference type="NCBI Taxonomy" id="9823"/>
    <lineage>
        <taxon>Eukaryota</taxon>
        <taxon>Metazoa</taxon>
        <taxon>Chordata</taxon>
        <taxon>Craniata</taxon>
        <taxon>Vertebrata</taxon>
        <taxon>Euteleostomi</taxon>
        <taxon>Mammalia</taxon>
        <taxon>Eutheria</taxon>
        <taxon>Laurasiatheria</taxon>
        <taxon>Artiodactyla</taxon>
        <taxon>Suina</taxon>
        <taxon>Suidae</taxon>
        <taxon>Sus</taxon>
    </lineage>
</organism>
<dbReference type="AlphaFoldDB" id="A0A480HNQ1"/>
<reference evidence="3" key="1">
    <citation type="journal article" date="2019" name="PeerJ">
        <title>Genes of the pig, Sus scrofa, reconstructed with EvidentialGene.</title>
        <authorList>
            <person name="Gilbert D.G."/>
        </authorList>
    </citation>
    <scope>NUCLEOTIDE SEQUENCE</scope>
</reference>
<protein>
    <submittedName>
        <fullName evidence="3">V-type proton ATPase subunit G 1</fullName>
    </submittedName>
</protein>
<feature type="chain" id="PRO_5036354824" evidence="2">
    <location>
        <begin position="23"/>
        <end position="175"/>
    </location>
</feature>
<dbReference type="EMBL" id="DQIR01070806">
    <property type="protein sequence ID" value="HDA26282.1"/>
    <property type="molecule type" value="Transcribed_RNA"/>
</dbReference>
<dbReference type="EMBL" id="DQIR01238199">
    <property type="protein sequence ID" value="HDB93676.1"/>
    <property type="molecule type" value="Transcribed_RNA"/>
</dbReference>
<sequence>MKASKMPIHRTGSSLLPLSVYAVVFVDFWPDVTDKGQKVIQDLIPVLPEVGLEDGHLLLGVLLHFSAAAAVGSQSRSLLGLELLLPLQAVLFDFSLGFFFGLLQPSVLSLAGLGHLLRGSLLGLEQLLDALRLTSHGGSNSEVSRSGLNRLTGPLRSTDPPPQVCASASAPPTVT</sequence>
<feature type="compositionally biased region" description="Polar residues" evidence="1">
    <location>
        <begin position="136"/>
        <end position="149"/>
    </location>
</feature>